<dbReference type="GO" id="GO:0008967">
    <property type="term" value="F:phosphoglycolate phosphatase activity"/>
    <property type="evidence" value="ECO:0007669"/>
    <property type="project" value="TreeGrafter"/>
</dbReference>
<keyword evidence="1" id="KW-0378">Hydrolase</keyword>
<name>A0A1Z5HUN0_9FIRM</name>
<dbReference type="NCBIfam" id="TIGR01549">
    <property type="entry name" value="HAD-SF-IA-v1"/>
    <property type="match status" value="1"/>
</dbReference>
<protein>
    <submittedName>
        <fullName evidence="1">HAD-superfamily hydrolase</fullName>
    </submittedName>
</protein>
<organism evidence="1 2">
    <name type="scientific">Calderihabitans maritimus</name>
    <dbReference type="NCBI Taxonomy" id="1246530"/>
    <lineage>
        <taxon>Bacteria</taxon>
        <taxon>Bacillati</taxon>
        <taxon>Bacillota</taxon>
        <taxon>Clostridia</taxon>
        <taxon>Neomoorellales</taxon>
        <taxon>Calderihabitantaceae</taxon>
        <taxon>Calderihabitans</taxon>
    </lineage>
</organism>
<dbReference type="Proteomes" id="UP000197032">
    <property type="component" value="Unassembled WGS sequence"/>
</dbReference>
<dbReference type="SUPFAM" id="SSF56784">
    <property type="entry name" value="HAD-like"/>
    <property type="match status" value="1"/>
</dbReference>
<evidence type="ECO:0000313" key="1">
    <source>
        <dbReference type="EMBL" id="GAW93057.1"/>
    </source>
</evidence>
<dbReference type="InterPro" id="IPR006439">
    <property type="entry name" value="HAD-SF_hydro_IA"/>
</dbReference>
<dbReference type="GO" id="GO:0006281">
    <property type="term" value="P:DNA repair"/>
    <property type="evidence" value="ECO:0007669"/>
    <property type="project" value="TreeGrafter"/>
</dbReference>
<dbReference type="GO" id="GO:0005829">
    <property type="term" value="C:cytosol"/>
    <property type="evidence" value="ECO:0007669"/>
    <property type="project" value="TreeGrafter"/>
</dbReference>
<reference evidence="2" key="1">
    <citation type="journal article" date="2017" name="Appl. Environ. Microbiol.">
        <title>Genomic Analysis of Calderihabitans maritimus KKC1, a Thermophilic, Hydrogenogenic, Carboxydotrophic Bacterium Isolated from Marine Sediment.</title>
        <authorList>
            <person name="Omae K."/>
            <person name="Yoneda Y."/>
            <person name="Fukuyama Y."/>
            <person name="Yoshida T."/>
            <person name="Sako Y."/>
        </authorList>
    </citation>
    <scope>NUCLEOTIDE SEQUENCE [LARGE SCALE GENOMIC DNA]</scope>
    <source>
        <strain evidence="2">KKC1</strain>
    </source>
</reference>
<dbReference type="NCBIfam" id="TIGR01509">
    <property type="entry name" value="HAD-SF-IA-v3"/>
    <property type="match status" value="1"/>
</dbReference>
<keyword evidence="2" id="KW-1185">Reference proteome</keyword>
<sequence length="224" mass="25816">MRITTVLFDLDGTLTDSLPLIEHTYRQVFREMGIPWDNTQVMKLTGLPLRRIAKMLAGDREEEFYNLYRQYYSREHDRWIKLYPGTEQMLQKLHNLGFRLGIVTSKGRKGTEKTVGFTGLERYMSVIVTADDVSKHKPEPEPVERALKILEALPEHTVYVGDSPYDLVAGQRAGVKTIGVSWGMAPREVLVKHDPWLVVDRQEELVAWLESRAGQHKPINNDKK</sequence>
<dbReference type="InterPro" id="IPR036412">
    <property type="entry name" value="HAD-like_sf"/>
</dbReference>
<dbReference type="SFLD" id="SFLDS00003">
    <property type="entry name" value="Haloacid_Dehalogenase"/>
    <property type="match status" value="1"/>
</dbReference>
<dbReference type="Gene3D" id="1.10.150.240">
    <property type="entry name" value="Putative phosphatase, domain 2"/>
    <property type="match status" value="1"/>
</dbReference>
<proteinExistence type="predicted"/>
<dbReference type="PRINTS" id="PR00413">
    <property type="entry name" value="HADHALOGNASE"/>
</dbReference>
<dbReference type="PANTHER" id="PTHR43434">
    <property type="entry name" value="PHOSPHOGLYCOLATE PHOSPHATASE"/>
    <property type="match status" value="1"/>
</dbReference>
<dbReference type="RefSeq" id="WP_088554272.1">
    <property type="nucleotide sequence ID" value="NZ_BDGJ01000111.1"/>
</dbReference>
<dbReference type="OrthoDB" id="9792518at2"/>
<dbReference type="AlphaFoldDB" id="A0A1Z5HUN0"/>
<dbReference type="InterPro" id="IPR023198">
    <property type="entry name" value="PGP-like_dom2"/>
</dbReference>
<dbReference type="InterPro" id="IPR041492">
    <property type="entry name" value="HAD_2"/>
</dbReference>
<dbReference type="EMBL" id="BDGJ01000111">
    <property type="protein sequence ID" value="GAW93057.1"/>
    <property type="molecule type" value="Genomic_DNA"/>
</dbReference>
<gene>
    <name evidence="1" type="ORF">KKC1_21980</name>
</gene>
<dbReference type="InterPro" id="IPR023214">
    <property type="entry name" value="HAD_sf"/>
</dbReference>
<dbReference type="SFLD" id="SFLDG01129">
    <property type="entry name" value="C1.5:_HAD__Beta-PGM__Phosphata"/>
    <property type="match status" value="1"/>
</dbReference>
<dbReference type="FunFam" id="3.40.50.1000:FF:000022">
    <property type="entry name" value="Phosphoglycolate phosphatase"/>
    <property type="match status" value="1"/>
</dbReference>
<accession>A0A1Z5HUN0</accession>
<dbReference type="Pfam" id="PF13419">
    <property type="entry name" value="HAD_2"/>
    <property type="match status" value="1"/>
</dbReference>
<dbReference type="Gene3D" id="3.40.50.1000">
    <property type="entry name" value="HAD superfamily/HAD-like"/>
    <property type="match status" value="1"/>
</dbReference>
<comment type="caution">
    <text evidence="1">The sequence shown here is derived from an EMBL/GenBank/DDBJ whole genome shotgun (WGS) entry which is preliminary data.</text>
</comment>
<dbReference type="SFLD" id="SFLDG01135">
    <property type="entry name" value="C1.5.6:_HAD__Beta-PGM__Phospha"/>
    <property type="match status" value="1"/>
</dbReference>
<dbReference type="InterPro" id="IPR050155">
    <property type="entry name" value="HAD-like_hydrolase_sf"/>
</dbReference>
<evidence type="ECO:0000313" key="2">
    <source>
        <dbReference type="Proteomes" id="UP000197032"/>
    </source>
</evidence>
<dbReference type="PANTHER" id="PTHR43434:SF26">
    <property type="entry name" value="PYROPHOSPHATASE PPAX"/>
    <property type="match status" value="1"/>
</dbReference>